<evidence type="ECO:0000313" key="1">
    <source>
        <dbReference type="EMBL" id="MCH4823459.1"/>
    </source>
</evidence>
<dbReference type="EMBL" id="JAKVTV010000003">
    <property type="protein sequence ID" value="MCH4823459.1"/>
    <property type="molecule type" value="Genomic_DNA"/>
</dbReference>
<name>A0A9X1V3H3_9FLAO</name>
<comment type="caution">
    <text evidence="1">The sequence shown here is derived from an EMBL/GenBank/DDBJ whole genome shotgun (WGS) entry which is preliminary data.</text>
</comment>
<dbReference type="AlphaFoldDB" id="A0A9X1V3H3"/>
<evidence type="ECO:0000313" key="2">
    <source>
        <dbReference type="Proteomes" id="UP001139226"/>
    </source>
</evidence>
<accession>A0A9X1V3H3</accession>
<organism evidence="1 2">
    <name type="scientific">Christiangramia lutea</name>
    <dbReference type="NCBI Taxonomy" id="1607951"/>
    <lineage>
        <taxon>Bacteria</taxon>
        <taxon>Pseudomonadati</taxon>
        <taxon>Bacteroidota</taxon>
        <taxon>Flavobacteriia</taxon>
        <taxon>Flavobacteriales</taxon>
        <taxon>Flavobacteriaceae</taxon>
        <taxon>Christiangramia</taxon>
    </lineage>
</organism>
<keyword evidence="2" id="KW-1185">Reference proteome</keyword>
<protein>
    <submittedName>
        <fullName evidence="1">Uncharacterized protein</fullName>
    </submittedName>
</protein>
<reference evidence="1" key="1">
    <citation type="submission" date="2022-03" db="EMBL/GenBank/DDBJ databases">
        <title>Gramella crocea sp. nov., isolated from activated sludge of a seafood processing plant.</title>
        <authorList>
            <person name="Zhang X."/>
        </authorList>
    </citation>
    <scope>NUCLEOTIDE SEQUENCE</scope>
    <source>
        <strain evidence="1">YJ019</strain>
    </source>
</reference>
<sequence>MAKIVFKIISKMVIDQKEYMDASHQKFGLSRIDIQRMVRSKKILGYPGIFF</sequence>
<dbReference type="Proteomes" id="UP001139226">
    <property type="component" value="Unassembled WGS sequence"/>
</dbReference>
<gene>
    <name evidence="1" type="ORF">ML462_09765</name>
</gene>
<dbReference type="RefSeq" id="WP_240713634.1">
    <property type="nucleotide sequence ID" value="NZ_JAKVTV010000003.1"/>
</dbReference>
<proteinExistence type="predicted"/>